<reference evidence="2" key="1">
    <citation type="journal article" date="2023" name="G3 (Bethesda)">
        <title>Genome assembly and association tests identify interacting loci associated with vigor, precocity, and sex in interspecific pistachio rootstocks.</title>
        <authorList>
            <person name="Palmer W."/>
            <person name="Jacygrad E."/>
            <person name="Sagayaradj S."/>
            <person name="Cavanaugh K."/>
            <person name="Han R."/>
            <person name="Bertier L."/>
            <person name="Beede B."/>
            <person name="Kafkas S."/>
            <person name="Golino D."/>
            <person name="Preece J."/>
            <person name="Michelmore R."/>
        </authorList>
    </citation>
    <scope>NUCLEOTIDE SEQUENCE [LARGE SCALE GENOMIC DNA]</scope>
</reference>
<organism evidence="1 2">
    <name type="scientific">Pistacia integerrima</name>
    <dbReference type="NCBI Taxonomy" id="434235"/>
    <lineage>
        <taxon>Eukaryota</taxon>
        <taxon>Viridiplantae</taxon>
        <taxon>Streptophyta</taxon>
        <taxon>Embryophyta</taxon>
        <taxon>Tracheophyta</taxon>
        <taxon>Spermatophyta</taxon>
        <taxon>Magnoliopsida</taxon>
        <taxon>eudicotyledons</taxon>
        <taxon>Gunneridae</taxon>
        <taxon>Pentapetalae</taxon>
        <taxon>rosids</taxon>
        <taxon>malvids</taxon>
        <taxon>Sapindales</taxon>
        <taxon>Anacardiaceae</taxon>
        <taxon>Pistacia</taxon>
    </lineage>
</organism>
<name>A0ACC0Z5Q9_9ROSI</name>
<comment type="caution">
    <text evidence="1">The sequence shown here is derived from an EMBL/GenBank/DDBJ whole genome shotgun (WGS) entry which is preliminary data.</text>
</comment>
<proteinExistence type="predicted"/>
<keyword evidence="2" id="KW-1185">Reference proteome</keyword>
<dbReference type="EMBL" id="CM047738">
    <property type="protein sequence ID" value="KAJ0045597.1"/>
    <property type="molecule type" value="Genomic_DNA"/>
</dbReference>
<evidence type="ECO:0000313" key="1">
    <source>
        <dbReference type="EMBL" id="KAJ0045597.1"/>
    </source>
</evidence>
<gene>
    <name evidence="1" type="ORF">Pint_03919</name>
</gene>
<protein>
    <submittedName>
        <fullName evidence="1">Uncharacterized protein</fullName>
    </submittedName>
</protein>
<dbReference type="Proteomes" id="UP001163603">
    <property type="component" value="Chromosome 3"/>
</dbReference>
<sequence>METANDMDGIESVRLVNRENIVVTGDGVDAAKLCSKLKKKLGFASLEIVKEFKETTEDNYGTNPTPYTSYCEKCRDPDSCCCTIL</sequence>
<accession>A0ACC0Z5Q9</accession>
<evidence type="ECO:0000313" key="2">
    <source>
        <dbReference type="Proteomes" id="UP001163603"/>
    </source>
</evidence>